<protein>
    <submittedName>
        <fullName evidence="3">Predicted membrane protein (DUF2154)</fullName>
    </submittedName>
</protein>
<proteinExistence type="predicted"/>
<evidence type="ECO:0000313" key="3">
    <source>
        <dbReference type="EMBL" id="CUP03354.1"/>
    </source>
</evidence>
<feature type="transmembrane region" description="Helical" evidence="1">
    <location>
        <begin position="32"/>
        <end position="51"/>
    </location>
</feature>
<dbReference type="RefSeq" id="WP_050642113.1">
    <property type="nucleotide sequence ID" value="NZ_CABKUE010000009.1"/>
</dbReference>
<dbReference type="STRING" id="39482.ERS852491_04063"/>
<dbReference type="Proteomes" id="UP000095544">
    <property type="component" value="Unassembled WGS sequence"/>
</dbReference>
<evidence type="ECO:0000259" key="2">
    <source>
        <dbReference type="Pfam" id="PF22570"/>
    </source>
</evidence>
<dbReference type="OrthoDB" id="2249781at2"/>
<reference evidence="3 4" key="1">
    <citation type="submission" date="2015-09" db="EMBL/GenBank/DDBJ databases">
        <authorList>
            <consortium name="Pathogen Informatics"/>
        </authorList>
    </citation>
    <scope>NUCLEOTIDE SEQUENCE [LARGE SCALE GENOMIC DNA]</scope>
    <source>
        <strain evidence="3 4">2789STDY5834876</strain>
    </source>
</reference>
<name>A0A174JUB1_9FIRM</name>
<dbReference type="AlphaFoldDB" id="A0A174JUB1"/>
<keyword evidence="1" id="KW-0472">Membrane</keyword>
<organism evidence="3 4">
    <name type="scientific">Faecalicatena contorta</name>
    <dbReference type="NCBI Taxonomy" id="39482"/>
    <lineage>
        <taxon>Bacteria</taxon>
        <taxon>Bacillati</taxon>
        <taxon>Bacillota</taxon>
        <taxon>Clostridia</taxon>
        <taxon>Lachnospirales</taxon>
        <taxon>Lachnospiraceae</taxon>
        <taxon>Faecalicatena</taxon>
    </lineage>
</organism>
<feature type="domain" description="LiaF transmembrane" evidence="2">
    <location>
        <begin position="7"/>
        <end position="103"/>
    </location>
</feature>
<keyword evidence="1" id="KW-1133">Transmembrane helix</keyword>
<dbReference type="Pfam" id="PF22570">
    <property type="entry name" value="LiaF-TM"/>
    <property type="match status" value="1"/>
</dbReference>
<keyword evidence="1" id="KW-0812">Transmembrane</keyword>
<gene>
    <name evidence="3" type="ORF">ERS852491_04063</name>
</gene>
<accession>A0A174JUB1</accession>
<dbReference type="EMBL" id="CYZU01000051">
    <property type="protein sequence ID" value="CUP03354.1"/>
    <property type="molecule type" value="Genomic_DNA"/>
</dbReference>
<feature type="transmembrane region" description="Helical" evidence="1">
    <location>
        <begin position="58"/>
        <end position="75"/>
    </location>
</feature>
<dbReference type="InterPro" id="IPR054331">
    <property type="entry name" value="LiaF_TM"/>
</dbReference>
<feature type="transmembrane region" description="Helical" evidence="1">
    <location>
        <begin position="81"/>
        <end position="98"/>
    </location>
</feature>
<evidence type="ECO:0000313" key="4">
    <source>
        <dbReference type="Proteomes" id="UP000095544"/>
    </source>
</evidence>
<evidence type="ECO:0000256" key="1">
    <source>
        <dbReference type="SAM" id="Phobius"/>
    </source>
</evidence>
<feature type="transmembrane region" description="Helical" evidence="1">
    <location>
        <begin position="7"/>
        <end position="26"/>
    </location>
</feature>
<sequence length="232" mass="25318">MKKERLFWGIFFIIGAVLLVISRLGILNTGISIWMLLLSVIFAATLIKSAIHRSIPGVLFSLAFLCIIYAEPLGITALTPWTVLGAALLGSIGAAFLYRPERSWHQHSTYFDDSFSEVETIDGDAMRMESSFGSSIKYINSEDFRGAGIHCSFGAMKVYFDHAEVPQGQAAVKLDVSFGGVELYIPRSWQVVNHLSAAFGGVDEKGRCQPDGTVSLVLNGKVSFAGVTIIYI</sequence>